<proteinExistence type="predicted"/>
<protein>
    <submittedName>
        <fullName evidence="2">Uncharacterized protein</fullName>
    </submittedName>
</protein>
<evidence type="ECO:0000313" key="2">
    <source>
        <dbReference type="EMBL" id="GGE55492.1"/>
    </source>
</evidence>
<keyword evidence="3" id="KW-1185">Reference proteome</keyword>
<accession>A0A917EM40</accession>
<dbReference type="AlphaFoldDB" id="A0A917EM40"/>
<sequence>MGEKVKPKKNDNQAQMSIKELECKKNKLMKENQALSHTANILKKELMKTMKEREEELQQLLLLMKENDKLKRQYNALSKAKLGKFTLFYWKIKRKLKRKLKGER</sequence>
<feature type="coiled-coil region" evidence="1">
    <location>
        <begin position="11"/>
        <end position="80"/>
    </location>
</feature>
<comment type="caution">
    <text evidence="2">The sequence shown here is derived from an EMBL/GenBank/DDBJ whole genome shotgun (WGS) entry which is preliminary data.</text>
</comment>
<keyword evidence="1" id="KW-0175">Coiled coil</keyword>
<reference evidence="2" key="1">
    <citation type="journal article" date="2014" name="Int. J. Syst. Evol. Microbiol.">
        <title>Complete genome sequence of Corynebacterium casei LMG S-19264T (=DSM 44701T), isolated from a smear-ripened cheese.</title>
        <authorList>
            <consortium name="US DOE Joint Genome Institute (JGI-PGF)"/>
            <person name="Walter F."/>
            <person name="Albersmeier A."/>
            <person name="Kalinowski J."/>
            <person name="Ruckert C."/>
        </authorList>
    </citation>
    <scope>NUCLEOTIDE SEQUENCE</scope>
    <source>
        <strain evidence="2">CGMCC 1.12698</strain>
    </source>
</reference>
<reference evidence="2" key="2">
    <citation type="submission" date="2020-09" db="EMBL/GenBank/DDBJ databases">
        <authorList>
            <person name="Sun Q."/>
            <person name="Zhou Y."/>
        </authorList>
    </citation>
    <scope>NUCLEOTIDE SEQUENCE</scope>
    <source>
        <strain evidence="2">CGMCC 1.12698</strain>
    </source>
</reference>
<organism evidence="2 3">
    <name type="scientific">Priestia taiwanensis</name>
    <dbReference type="NCBI Taxonomy" id="1347902"/>
    <lineage>
        <taxon>Bacteria</taxon>
        <taxon>Bacillati</taxon>
        <taxon>Bacillota</taxon>
        <taxon>Bacilli</taxon>
        <taxon>Bacillales</taxon>
        <taxon>Bacillaceae</taxon>
        <taxon>Priestia</taxon>
    </lineage>
</organism>
<dbReference type="EMBL" id="BMFK01000001">
    <property type="protein sequence ID" value="GGE55492.1"/>
    <property type="molecule type" value="Genomic_DNA"/>
</dbReference>
<dbReference type="RefSeq" id="WP_188386627.1">
    <property type="nucleotide sequence ID" value="NZ_BMFK01000001.1"/>
</dbReference>
<evidence type="ECO:0000313" key="3">
    <source>
        <dbReference type="Proteomes" id="UP000605259"/>
    </source>
</evidence>
<dbReference type="Proteomes" id="UP000605259">
    <property type="component" value="Unassembled WGS sequence"/>
</dbReference>
<evidence type="ECO:0000256" key="1">
    <source>
        <dbReference type="SAM" id="Coils"/>
    </source>
</evidence>
<name>A0A917EM40_9BACI</name>
<gene>
    <name evidence="2" type="ORF">GCM10007140_02320</name>
</gene>